<keyword evidence="5 6" id="KW-0378">Hydrolase</keyword>
<evidence type="ECO:0000313" key="10">
    <source>
        <dbReference type="Proteomes" id="UP000474777"/>
    </source>
</evidence>
<evidence type="ECO:0000256" key="1">
    <source>
        <dbReference type="ARBA" id="ARBA00002521"/>
    </source>
</evidence>
<dbReference type="PANTHER" id="PTHR43330:SF27">
    <property type="entry name" value="METHIONINE AMINOPEPTIDASE"/>
    <property type="match status" value="1"/>
</dbReference>
<feature type="binding site" evidence="6">
    <location>
        <position position="175"/>
    </location>
    <ligand>
        <name>substrate</name>
    </ligand>
</feature>
<evidence type="ECO:0000313" key="9">
    <source>
        <dbReference type="EMBL" id="NEM96792.1"/>
    </source>
</evidence>
<feature type="binding site" evidence="6">
    <location>
        <position position="105"/>
    </location>
    <ligand>
        <name>a divalent metal cation</name>
        <dbReference type="ChEBI" id="CHEBI:60240"/>
        <label>1</label>
    </ligand>
</feature>
<dbReference type="PRINTS" id="PR00599">
    <property type="entry name" value="MAPEPTIDASE"/>
</dbReference>
<dbReference type="RefSeq" id="WP_163912495.1">
    <property type="nucleotide sequence ID" value="NZ_JAAGWD010000001.1"/>
</dbReference>
<sequence>MIFYKTEEEIELIRQGALILGKAHGEIASLIKEGVTTQVLDKRAEEFIKDHGAVPSFLNYNGFKYSLCISPNEVVVHGFPGNHALKSGDILSVDCGVYYKGFHSDSAYTHAVGEVPEEVEKLLNVTKESLYKGIDKAVAGNRMGDVSFAIQQHAETNGFTVVRELVGHGVGKNLHEAPEVPNYGKRGQGTRLQEGMVLAIEPMINLGTRNVVQEDDGWTIRTRDRKPSAHFEHTVVVRKGKAEILTTFEYIEKAKKA</sequence>
<dbReference type="InterPro" id="IPR036005">
    <property type="entry name" value="Creatinase/aminopeptidase-like"/>
</dbReference>
<dbReference type="EMBL" id="JAAGWD010000001">
    <property type="protein sequence ID" value="NEM96792.1"/>
    <property type="molecule type" value="Genomic_DNA"/>
</dbReference>
<dbReference type="Proteomes" id="UP000474777">
    <property type="component" value="Unassembled WGS sequence"/>
</dbReference>
<feature type="binding site" evidence="6">
    <location>
        <position position="232"/>
    </location>
    <ligand>
        <name>a divalent metal cation</name>
        <dbReference type="ChEBI" id="CHEBI:60240"/>
        <label>1</label>
    </ligand>
</feature>
<name>A0A6B3LIH7_9BACT</name>
<dbReference type="InterPro" id="IPR002467">
    <property type="entry name" value="Pept_M24A_MAP1"/>
</dbReference>
<comment type="cofactor">
    <cofactor evidence="6">
        <name>Co(2+)</name>
        <dbReference type="ChEBI" id="CHEBI:48828"/>
    </cofactor>
    <cofactor evidence="6">
        <name>Zn(2+)</name>
        <dbReference type="ChEBI" id="CHEBI:29105"/>
    </cofactor>
    <cofactor evidence="6">
        <name>Mn(2+)</name>
        <dbReference type="ChEBI" id="CHEBI:29035"/>
    </cofactor>
    <cofactor evidence="6">
        <name>Fe(2+)</name>
        <dbReference type="ChEBI" id="CHEBI:29033"/>
    </cofactor>
    <text evidence="6">Binds 2 divalent metal cations per subunit. Has a high-affinity and a low affinity metal-binding site. The true nature of the physiological cofactor is under debate. The enzyme is active with cobalt, zinc, manganese or divalent iron ions. Most likely, methionine aminopeptidases function as mononuclear Fe(2+)-metalloproteases under physiological conditions, and the catalytically relevant metal-binding site has been assigned to the histidine-containing high-affinity site.</text>
</comment>
<feature type="binding site" evidence="6">
    <location>
        <position position="168"/>
    </location>
    <ligand>
        <name>a divalent metal cation</name>
        <dbReference type="ChEBI" id="CHEBI:60240"/>
        <label>2</label>
        <note>catalytic</note>
    </ligand>
</feature>
<comment type="similarity">
    <text evidence="6">Belongs to the peptidase M24A family. Methionine aminopeptidase type 1 subfamily.</text>
</comment>
<comment type="subunit">
    <text evidence="6">Monomer.</text>
</comment>
<feature type="binding site" evidence="6">
    <location>
        <position position="94"/>
    </location>
    <ligand>
        <name>a divalent metal cation</name>
        <dbReference type="ChEBI" id="CHEBI:60240"/>
        <label>1</label>
    </ligand>
</feature>
<evidence type="ECO:0000259" key="8">
    <source>
        <dbReference type="Pfam" id="PF00557"/>
    </source>
</evidence>
<comment type="caution">
    <text evidence="9">The sequence shown here is derived from an EMBL/GenBank/DDBJ whole genome shotgun (WGS) entry which is preliminary data.</text>
</comment>
<dbReference type="AlphaFoldDB" id="A0A6B3LIH7"/>
<keyword evidence="10" id="KW-1185">Reference proteome</keyword>
<organism evidence="9 10">
    <name type="scientific">Pontibacter burrus</name>
    <dbReference type="NCBI Taxonomy" id="2704466"/>
    <lineage>
        <taxon>Bacteria</taxon>
        <taxon>Pseudomonadati</taxon>
        <taxon>Bacteroidota</taxon>
        <taxon>Cytophagia</taxon>
        <taxon>Cytophagales</taxon>
        <taxon>Hymenobacteraceae</taxon>
        <taxon>Pontibacter</taxon>
    </lineage>
</organism>
<feature type="domain" description="Peptidase M24" evidence="8">
    <location>
        <begin position="11"/>
        <end position="238"/>
    </location>
</feature>
<proteinExistence type="inferred from homology"/>
<protein>
    <recommendedName>
        <fullName evidence="6 7">Methionine aminopeptidase</fullName>
        <shortName evidence="6">MAP</shortName>
        <shortName evidence="6">MetAP</shortName>
        <ecNumber evidence="6 7">3.4.11.18</ecNumber>
    </recommendedName>
    <alternativeName>
        <fullName evidence="6">Peptidase M</fullName>
    </alternativeName>
</protein>
<feature type="binding site" evidence="6">
    <location>
        <position position="105"/>
    </location>
    <ligand>
        <name>a divalent metal cation</name>
        <dbReference type="ChEBI" id="CHEBI:60240"/>
        <label>2</label>
        <note>catalytic</note>
    </ligand>
</feature>
<dbReference type="InterPro" id="IPR000994">
    <property type="entry name" value="Pept_M24"/>
</dbReference>
<feature type="binding site" evidence="6">
    <location>
        <position position="77"/>
    </location>
    <ligand>
        <name>substrate</name>
    </ligand>
</feature>
<comment type="function">
    <text evidence="1 6">Removes the N-terminal methionine from nascent proteins. The N-terminal methionine is often cleaved when the second residue in the primary sequence is small and uncharged (Met-Ala-, Cys, Gly, Pro, Ser, Thr, or Val). Requires deformylation of the N(alpha)-formylated initiator methionine before it can be hydrolyzed.</text>
</comment>
<dbReference type="InterPro" id="IPR001714">
    <property type="entry name" value="Pept_M24_MAP"/>
</dbReference>
<keyword evidence="3 6" id="KW-0645">Protease</keyword>
<feature type="binding site" evidence="6">
    <location>
        <position position="232"/>
    </location>
    <ligand>
        <name>a divalent metal cation</name>
        <dbReference type="ChEBI" id="CHEBI:60240"/>
        <label>2</label>
        <note>catalytic</note>
    </ligand>
</feature>
<evidence type="ECO:0000256" key="4">
    <source>
        <dbReference type="ARBA" id="ARBA00022723"/>
    </source>
</evidence>
<dbReference type="SUPFAM" id="SSF55920">
    <property type="entry name" value="Creatinase/aminopeptidase"/>
    <property type="match status" value="1"/>
</dbReference>
<dbReference type="PANTHER" id="PTHR43330">
    <property type="entry name" value="METHIONINE AMINOPEPTIDASE"/>
    <property type="match status" value="1"/>
</dbReference>
<evidence type="ECO:0000256" key="7">
    <source>
        <dbReference type="RuleBase" id="RU003653"/>
    </source>
</evidence>
<dbReference type="CDD" id="cd01086">
    <property type="entry name" value="MetAP1"/>
    <property type="match status" value="1"/>
</dbReference>
<evidence type="ECO:0000256" key="2">
    <source>
        <dbReference type="ARBA" id="ARBA00022438"/>
    </source>
</evidence>
<gene>
    <name evidence="6 9" type="primary">map</name>
    <name evidence="9" type="ORF">GXP69_03725</name>
</gene>
<dbReference type="GO" id="GO:0046872">
    <property type="term" value="F:metal ion binding"/>
    <property type="evidence" value="ECO:0007669"/>
    <property type="project" value="UniProtKB-UniRule"/>
</dbReference>
<reference evidence="9 10" key="1">
    <citation type="submission" date="2020-02" db="EMBL/GenBank/DDBJ databases">
        <authorList>
            <person name="Kim M.K."/>
        </authorList>
    </citation>
    <scope>NUCLEOTIDE SEQUENCE [LARGE SCALE GENOMIC DNA]</scope>
    <source>
        <strain evidence="9 10">BT327</strain>
    </source>
</reference>
<comment type="catalytic activity">
    <reaction evidence="6 7">
        <text>Release of N-terminal amino acids, preferentially methionine, from peptides and arylamides.</text>
        <dbReference type="EC" id="3.4.11.18"/>
    </reaction>
</comment>
<evidence type="ECO:0000256" key="3">
    <source>
        <dbReference type="ARBA" id="ARBA00022670"/>
    </source>
</evidence>
<evidence type="ECO:0000256" key="6">
    <source>
        <dbReference type="HAMAP-Rule" id="MF_01974"/>
    </source>
</evidence>
<dbReference type="Pfam" id="PF00557">
    <property type="entry name" value="Peptidase_M24"/>
    <property type="match status" value="1"/>
</dbReference>
<accession>A0A6B3LIH7</accession>
<dbReference type="NCBIfam" id="TIGR00500">
    <property type="entry name" value="met_pdase_I"/>
    <property type="match status" value="1"/>
</dbReference>
<dbReference type="Gene3D" id="3.90.230.10">
    <property type="entry name" value="Creatinase/methionine aminopeptidase superfamily"/>
    <property type="match status" value="1"/>
</dbReference>
<dbReference type="HAMAP" id="MF_01974">
    <property type="entry name" value="MetAP_1"/>
    <property type="match status" value="1"/>
</dbReference>
<dbReference type="GO" id="GO:0070006">
    <property type="term" value="F:metalloaminopeptidase activity"/>
    <property type="evidence" value="ECO:0007669"/>
    <property type="project" value="UniProtKB-UniRule"/>
</dbReference>
<dbReference type="GO" id="GO:0004239">
    <property type="term" value="F:initiator methionyl aminopeptidase activity"/>
    <property type="evidence" value="ECO:0007669"/>
    <property type="project" value="UniProtKB-UniRule"/>
</dbReference>
<evidence type="ECO:0000256" key="5">
    <source>
        <dbReference type="ARBA" id="ARBA00022801"/>
    </source>
</evidence>
<keyword evidence="4 6" id="KW-0479">Metal-binding</keyword>
<feature type="binding site" evidence="6">
    <location>
        <position position="201"/>
    </location>
    <ligand>
        <name>a divalent metal cation</name>
        <dbReference type="ChEBI" id="CHEBI:60240"/>
        <label>2</label>
        <note>catalytic</note>
    </ligand>
</feature>
<keyword evidence="2 6" id="KW-0031">Aminopeptidase</keyword>
<dbReference type="EC" id="3.4.11.18" evidence="6 7"/>
<dbReference type="GO" id="GO:0006508">
    <property type="term" value="P:proteolysis"/>
    <property type="evidence" value="ECO:0007669"/>
    <property type="project" value="UniProtKB-KW"/>
</dbReference>
<dbReference type="GO" id="GO:0005829">
    <property type="term" value="C:cytosol"/>
    <property type="evidence" value="ECO:0007669"/>
    <property type="project" value="TreeGrafter"/>
</dbReference>